<evidence type="ECO:0008006" key="3">
    <source>
        <dbReference type="Google" id="ProtNLM"/>
    </source>
</evidence>
<keyword evidence="2" id="KW-1185">Reference proteome</keyword>
<comment type="caution">
    <text evidence="1">The sequence shown here is derived from an EMBL/GenBank/DDBJ whole genome shotgun (WGS) entry which is preliminary data.</text>
</comment>
<evidence type="ECO:0000313" key="1">
    <source>
        <dbReference type="EMBL" id="GGQ32381.1"/>
    </source>
</evidence>
<reference evidence="2" key="1">
    <citation type="journal article" date="2019" name="Int. J. Syst. Evol. Microbiol.">
        <title>The Global Catalogue of Microorganisms (GCM) 10K type strain sequencing project: providing services to taxonomists for standard genome sequencing and annotation.</title>
        <authorList>
            <consortium name="The Broad Institute Genomics Platform"/>
            <consortium name="The Broad Institute Genome Sequencing Center for Infectious Disease"/>
            <person name="Wu L."/>
            <person name="Ma J."/>
        </authorList>
    </citation>
    <scope>NUCLEOTIDE SEQUENCE [LARGE SCALE GENOMIC DNA]</scope>
    <source>
        <strain evidence="2">JCM 32306</strain>
    </source>
</reference>
<sequence>MLYKYLDPDRINILESGLIRFTQPSDFNDPFEFKPVASTLASKAEIDKYVDQYMDEILQVELKKYPLEVRTLIPLKQLKLITRQLYSQNLPEIEKKLVEMGSATTQLFSDKSNELIGVLSLTENNSNLLMWSHYARSHKGFCVGFDKKSDFFNQTRSRKDEFYHLRKVEYCKDRPISRLTQLSGVELLLIKSEAWQYEQEWRMCAALTDSSSSFTTDENPLPIHLFEFPKTAVKEIILGACISQDNKDKLLGIIKTNEEYNHVAVKQAIISSKQFKLEFIDL</sequence>
<dbReference type="EMBL" id="BMQX01000035">
    <property type="protein sequence ID" value="GGQ32381.1"/>
    <property type="molecule type" value="Genomic_DNA"/>
</dbReference>
<dbReference type="Pfam" id="PF11185">
    <property type="entry name" value="DUF2971"/>
    <property type="match status" value="1"/>
</dbReference>
<accession>A0ABQ2RM14</accession>
<evidence type="ECO:0000313" key="2">
    <source>
        <dbReference type="Proteomes" id="UP000619118"/>
    </source>
</evidence>
<proteinExistence type="predicted"/>
<dbReference type="Proteomes" id="UP000619118">
    <property type="component" value="Unassembled WGS sequence"/>
</dbReference>
<organism evidence="1 2">
    <name type="scientific">Shewanella litoralis</name>
    <dbReference type="NCBI Taxonomy" id="2282700"/>
    <lineage>
        <taxon>Bacteria</taxon>
        <taxon>Pseudomonadati</taxon>
        <taxon>Pseudomonadota</taxon>
        <taxon>Gammaproteobacteria</taxon>
        <taxon>Alteromonadales</taxon>
        <taxon>Shewanellaceae</taxon>
        <taxon>Shewanella</taxon>
    </lineage>
</organism>
<gene>
    <name evidence="1" type="ORF">GCM10009411_34900</name>
</gene>
<dbReference type="InterPro" id="IPR021352">
    <property type="entry name" value="DUF2971"/>
</dbReference>
<name>A0ABQ2RM14_9GAMM</name>
<protein>
    <recommendedName>
        <fullName evidence="3">DUF2971 domain-containing protein</fullName>
    </recommendedName>
</protein>
<dbReference type="RefSeq" id="WP_160052792.1">
    <property type="nucleotide sequence ID" value="NZ_BMQX01000035.1"/>
</dbReference>